<dbReference type="Pfam" id="PF03281">
    <property type="entry name" value="Mab-21"/>
    <property type="match status" value="1"/>
</dbReference>
<dbReference type="PANTHER" id="PTHR10656">
    <property type="entry name" value="CELL FATE DETERMINING PROTEIN MAB21-RELATED"/>
    <property type="match status" value="1"/>
</dbReference>
<evidence type="ECO:0000259" key="1">
    <source>
        <dbReference type="Pfam" id="PF03281"/>
    </source>
</evidence>
<reference evidence="2 3" key="1">
    <citation type="journal article" date="2022" name="Gigascience">
        <title>A chromosome-level genome assembly and annotation of the desert horned lizard, Phrynosoma platyrhinos, provides insight into chromosomal rearrangements among reptiles.</title>
        <authorList>
            <person name="Koochekian N."/>
            <person name="Ascanio A."/>
            <person name="Farleigh K."/>
            <person name="Card D.C."/>
            <person name="Schield D.R."/>
            <person name="Castoe T.A."/>
            <person name="Jezkova T."/>
        </authorList>
    </citation>
    <scope>NUCLEOTIDE SEQUENCE [LARGE SCALE GENOMIC DNA]</scope>
    <source>
        <strain evidence="2">NK-2021</strain>
    </source>
</reference>
<comment type="caution">
    <text evidence="2">The sequence shown here is derived from an EMBL/GenBank/DDBJ whole genome shotgun (WGS) entry which is preliminary data.</text>
</comment>
<organism evidence="2 3">
    <name type="scientific">Phrynosoma platyrhinos</name>
    <name type="common">Desert horned lizard</name>
    <dbReference type="NCBI Taxonomy" id="52577"/>
    <lineage>
        <taxon>Eukaryota</taxon>
        <taxon>Metazoa</taxon>
        <taxon>Chordata</taxon>
        <taxon>Craniata</taxon>
        <taxon>Vertebrata</taxon>
        <taxon>Euteleostomi</taxon>
        <taxon>Lepidosauria</taxon>
        <taxon>Squamata</taxon>
        <taxon>Bifurcata</taxon>
        <taxon>Unidentata</taxon>
        <taxon>Episquamata</taxon>
        <taxon>Toxicofera</taxon>
        <taxon>Iguania</taxon>
        <taxon>Phrynosomatidae</taxon>
        <taxon>Phrynosomatinae</taxon>
        <taxon>Phrynosoma</taxon>
    </lineage>
</organism>
<proteinExistence type="predicted"/>
<evidence type="ECO:0000313" key="3">
    <source>
        <dbReference type="Proteomes" id="UP000826234"/>
    </source>
</evidence>
<dbReference type="PANTHER" id="PTHR10656:SF35">
    <property type="entry name" value="CYCLIC GMP-AMP SYNTHASE"/>
    <property type="match status" value="1"/>
</dbReference>
<gene>
    <name evidence="2" type="ORF">JD844_024055</name>
</gene>
<dbReference type="InterPro" id="IPR046903">
    <property type="entry name" value="Mab-21-like_nuc_Trfase"/>
</dbReference>
<feature type="domain" description="Mab-21-like nucleotidyltransferase" evidence="1">
    <location>
        <begin position="1"/>
        <end position="146"/>
    </location>
</feature>
<dbReference type="Gene3D" id="3.30.460.90">
    <property type="match status" value="1"/>
</dbReference>
<accession>A0ABQ7SXI2</accession>
<sequence length="153" mass="17274">MLKVPKVRVELEPCKAGASSGAFYYVKLKRDCANKELKEFCDDDERLSSSNMLLKLRSIIIEEVKKMKDMDVSVERKRPGCPAVTLLIGRPPSVISVDIILGLEFHHSKWFAGTKNGLGIEKWLGTKVKKSLRFEPLYLVPKNVKDGQHFIGT</sequence>
<dbReference type="Proteomes" id="UP000826234">
    <property type="component" value="Unassembled WGS sequence"/>
</dbReference>
<evidence type="ECO:0000313" key="2">
    <source>
        <dbReference type="EMBL" id="KAH0622091.1"/>
    </source>
</evidence>
<name>A0ABQ7SXI2_PHRPL</name>
<protein>
    <recommendedName>
        <fullName evidence="1">Mab-21-like nucleotidyltransferase domain-containing protein</fullName>
    </recommendedName>
</protein>
<keyword evidence="3" id="KW-1185">Reference proteome</keyword>
<dbReference type="EMBL" id="JAIPUX010003289">
    <property type="protein sequence ID" value="KAH0622091.1"/>
    <property type="molecule type" value="Genomic_DNA"/>
</dbReference>